<dbReference type="Gene3D" id="2.120.10.10">
    <property type="match status" value="1"/>
</dbReference>
<feature type="transmembrane region" description="Helical" evidence="10">
    <location>
        <begin position="547"/>
        <end position="565"/>
    </location>
</feature>
<dbReference type="InterPro" id="IPR015813">
    <property type="entry name" value="Pyrv/PenolPyrv_kinase-like_dom"/>
</dbReference>
<dbReference type="CDD" id="cd00377">
    <property type="entry name" value="ICL_PEPM"/>
    <property type="match status" value="1"/>
</dbReference>
<feature type="compositionally biased region" description="Polar residues" evidence="9">
    <location>
        <begin position="986"/>
        <end position="1002"/>
    </location>
</feature>
<dbReference type="Gene3D" id="3.20.20.60">
    <property type="entry name" value="Phosphoenolpyruvate-binding domains"/>
    <property type="match status" value="1"/>
</dbReference>
<feature type="compositionally biased region" description="Basic and acidic residues" evidence="9">
    <location>
        <begin position="1143"/>
        <end position="1156"/>
    </location>
</feature>
<evidence type="ECO:0000256" key="2">
    <source>
        <dbReference type="ARBA" id="ARBA00009904"/>
    </source>
</evidence>
<evidence type="ECO:0000256" key="3">
    <source>
        <dbReference type="ARBA" id="ARBA00022448"/>
    </source>
</evidence>
<sequence length="2772" mass="303722">MAPSKQSMFRSADMSMVQLYISNEIGRECVTALGELGLVQFRDLNGDVSAFQRTFTQEIRRLDNVERQLRYFHAQMEKASIPLRKLDLDVETLAPPTTSEIDELADRSQGLEQRIAQLNDSYETLKKREVELTEWRWVLREAGGFFDRAHGNVDEIRASTEDDDAPLLQDVEQHNQVGDAERSFSGMNIGFVAGVINRERVAAFERILWRTLRGNLYMNQSEIPEPLIDPTNNEAIRKNVFVIFAHGKEILAKIRKISESMGAEVYSVDENTDLRRDQMHEVNARLNDVQNVLQNTQQTLQAELTQIGQSLAAWIVLVAKEKATYQTLNLFSFDRQRRTLIAEAWCPSNDLPRIRSTLQDVTNRAGLSVPSIINEIKTSKTPPTYLKTNKFTEAFQTIVNAYGTATYQEVNPALPAIVTFPFLFAVMFGDLGHAVIMLAAALAMIYWERPLKKVTFELFAMIYYGRYIALVMAIFSLFTGLIYNDVFSKSLTLFDSAWEWDVPDGWKQGDPLLAKLKGDYRYPFGLDWMWHGTDNDLLFTNSFKMKMSIILGWAHMTYSLCLSYLNARHFKKPIDIWGNFIPGMIFFQAIFGYLVVCIIYKWSVDWYAVGRSPPGLLNMLIYMFLQPGTIDEELYSGQATVQVALLLLAFVQVPVLLFLKPFYLRREHNKARAKGYRGIGEHARVSALDDDDGGHTAGNGNGRLSVETDDGEGVAMIAHGGDDDDEEGHGEFEFSEVMIHQVIHTIEFCLNCISHTASYLRLWALSLAHQQLSSVLWDMTLGPTLTKTGPLGVIMIFLAFGLWFILTCAILIAMEGCSAMAQSKYAEFAGHMFTPFSFLTMLEEDDALAASYTPNLSFAPKGSYVAGLTSAATTALADQLPYSLSMVGTRPSAVLQPACIDNTRTPSNPTSPVLDRDSCDTAALQPAHLVPVDGVPAPDVRPRPDTSLPFAHAHAPAQAQVQAQAQPRRDDNPPVLPPIARVVSDDSVQSVHGQDVNQNSVQKLRDDSKPLPRSRSPYNELSGFIGGLALENYSRENVALNQPVPQASASPAGAGNKPTAPPKPSKTTSSFVSPTDLQNAPPIGKRPPGTRMASSEPPSGSNPPVARDASKAKKGLPFLKNPMSTLLLRRKTSQSIPDLPLPLRERPEEPTYDPRIRGTVVHDFSAPRPRRPAPQQSNASNESRNAGDGYPQYSTPSAPTRAPPVPPKDNHVESVRRKSGLSKGHSMTGSSSQMSRGSSGTQSAGARTDEEHAQRRKSTTTLSRSSISRKLSATSTANSFSAIPKHMKSTSSRFSVFSFDMIGAAEQEKILEERHRQRQQDKLLGLSGDRRDSRFDEFDEDAFDYDTMDYDDDLEERIPGVNADLDDYEEDFDAANDPDNDQDNFAGFVFQRSDPTSSLTSPHGTGILPTPRDANGHIIGYAETGETSGFEQYTGAHLNTYAETDPNELHNDDDSTAGLGIQGLEPVMESPEATAARLHINERTNLSRDDELYFNDGMHNFDGEGDGSAFDESIFDLNDTDQYGRPIPGMFSHSLAQRNAALETKKRESDITSRLSDQSIASRSTAHTSFSNDVRSKTVDLEDGADTSHMLQHQAPQQPLPGLGDPGYPGALLSPAALVSHLHMAAASGKFRRDSSPEPPTDLTITSPTASASSHSHPDVINENSLVDYEQDDYEQDDDLIIAEANASALANDYDGFYEQEFGFRSAPIPTSRHGQNTLAEENLYQYGGYFASSGIARTTSGRIVSREPSLTPITERSEYSNRNSLMSIGWSQGPSNGGAIQSPGLAQLAMMAEDHDMSLSALLKLRNKAWGGSQVSLTSSRDGSPYERNGAISPMNRELGASGRKNSSFSLYSQESTCAESDAGSPTLTMAIPNVSTNSIPSVAMSPSLTTSPVAAPVFSPLAGPMTFPPLSEVEEPTSPEAERRRTQVSHENMVPIVGVPSKQRPGGGHRHKGSADSISYVKEQDGGESRWILERRRTGETGEIEVLQREVVGGGNREALPQYLTQFSGNNRIDRDAGTGDVIGSTIAGENYAGLRTCGGMKLGIDSQRSRRAMKLYSKFDRRKFKMKQRVLGSALAAILSVATNHAVAVQLLSSTTVFIPPSNYTDPQVLYARTIQLPNNDLLATWENYSPEPPAVYFPIYKSTDAGVSWTEISRVEDQGYGYGLRYQPFMYVLPEAFAGHDAGTILLAGSSIPTDLSSTQLDLYASVDSGQTWEFLSHVAAGGVAIPNNGLTPVWEPFLLLHDEKLVYYYSDQRDSAHGQKLVHQVSTDLRTWGEVITDVAYPTCTDRPGMPTLAALPNGQWIYVYEYGGGPNPTADGYTFPVHYRLSSDPEAIGDAEHHLLQSTDGTVPDGSPYVVWTPAGGANGTIVVSSGCCSQIYVNRALGADDAWETVSTPEGASYTRSLRVLQEDSSYVLISGAGHLPPSTTNKVTTWAAGSQLQSQCDRVAEYANRHLGDLNYGKLGKADPEGANERDIQVIVIPFTEDTIFLIIIVILHQIKSSTETLSLRNKLTMATRNANARAFKSLHQRPNKPLVLPNVWDVLSARAVAELPTSEALATTSFSVARVAGISDEELTLDLNLTAVRGIAKVAAEFKKPLTVDIQDAYGPDLETAINALLDLGVSGINLEDCELATGNLYNVNEASSRIQHVLQIARQRGVSDFVVNARCDVLVKGWGLGEAISRGKRYLAAGATTVFVWGGQRGVSRNEVERMVKEFDGRLAVLATMTPDGLDVKQLAEIGVARVSIGPSLMFAALKTLRNEASKLLG</sequence>
<feature type="coiled-coil region" evidence="8">
    <location>
        <begin position="101"/>
        <end position="128"/>
    </location>
</feature>
<keyword evidence="8" id="KW-0175">Coiled coil</keyword>
<keyword evidence="6" id="KW-0406">Ion transport</keyword>
<dbReference type="GO" id="GO:0033179">
    <property type="term" value="C:proton-transporting V-type ATPase, V0 domain"/>
    <property type="evidence" value="ECO:0007669"/>
    <property type="project" value="InterPro"/>
</dbReference>
<keyword evidence="4 10" id="KW-0812">Transmembrane</keyword>
<dbReference type="GO" id="GO:0046961">
    <property type="term" value="F:proton-transporting ATPase activity, rotational mechanism"/>
    <property type="evidence" value="ECO:0007669"/>
    <property type="project" value="InterPro"/>
</dbReference>
<keyword evidence="5 10" id="KW-1133">Transmembrane helix</keyword>
<feature type="transmembrane region" description="Helical" evidence="10">
    <location>
        <begin position="789"/>
        <end position="814"/>
    </location>
</feature>
<evidence type="ECO:0000256" key="6">
    <source>
        <dbReference type="ARBA" id="ARBA00023065"/>
    </source>
</evidence>
<accession>A0A553IAY5</accession>
<feature type="compositionally biased region" description="Low complexity" evidence="9">
    <location>
        <begin position="1226"/>
        <end position="1243"/>
    </location>
</feature>
<evidence type="ECO:0000313" key="11">
    <source>
        <dbReference type="EMBL" id="TRX97369.1"/>
    </source>
</evidence>
<dbReference type="Pfam" id="PF13714">
    <property type="entry name" value="PEP_mutase"/>
    <property type="match status" value="1"/>
</dbReference>
<dbReference type="PANTHER" id="PTHR11629:SF63">
    <property type="entry name" value="V-TYPE PROTON ATPASE SUBUNIT A"/>
    <property type="match status" value="1"/>
</dbReference>
<organism evidence="11 12">
    <name type="scientific">Xylaria flabelliformis</name>
    <dbReference type="NCBI Taxonomy" id="2512241"/>
    <lineage>
        <taxon>Eukaryota</taxon>
        <taxon>Fungi</taxon>
        <taxon>Dikarya</taxon>
        <taxon>Ascomycota</taxon>
        <taxon>Pezizomycotina</taxon>
        <taxon>Sordariomycetes</taxon>
        <taxon>Xylariomycetidae</taxon>
        <taxon>Xylariales</taxon>
        <taxon>Xylariaceae</taxon>
        <taxon>Xylaria</taxon>
    </lineage>
</organism>
<dbReference type="STRING" id="2512241.A0A553IAY5"/>
<feature type="transmembrane region" description="Helical" evidence="10">
    <location>
        <begin position="577"/>
        <end position="602"/>
    </location>
</feature>
<evidence type="ECO:0008006" key="13">
    <source>
        <dbReference type="Google" id="ProtNLM"/>
    </source>
</evidence>
<dbReference type="Pfam" id="PF01496">
    <property type="entry name" value="V_ATPase_I"/>
    <property type="match status" value="1"/>
</dbReference>
<evidence type="ECO:0000256" key="9">
    <source>
        <dbReference type="SAM" id="MobiDB-lite"/>
    </source>
</evidence>
<dbReference type="OrthoDB" id="10264220at2759"/>
<dbReference type="CDD" id="cd15482">
    <property type="entry name" value="Sialidase_non-viral"/>
    <property type="match status" value="1"/>
</dbReference>
<feature type="compositionally biased region" description="Low complexity" evidence="9">
    <location>
        <begin position="1065"/>
        <end position="1075"/>
    </location>
</feature>
<evidence type="ECO:0000256" key="4">
    <source>
        <dbReference type="ARBA" id="ARBA00022692"/>
    </source>
</evidence>
<feature type="region of interest" description="Disordered" evidence="9">
    <location>
        <begin position="1543"/>
        <end position="1577"/>
    </location>
</feature>
<dbReference type="GO" id="GO:0003824">
    <property type="term" value="F:catalytic activity"/>
    <property type="evidence" value="ECO:0007669"/>
    <property type="project" value="InterPro"/>
</dbReference>
<dbReference type="InterPro" id="IPR040442">
    <property type="entry name" value="Pyrv_kinase-like_dom_sf"/>
</dbReference>
<feature type="region of interest" description="Disordered" evidence="9">
    <location>
        <begin position="1910"/>
        <end position="1957"/>
    </location>
</feature>
<comment type="subcellular location">
    <subcellularLocation>
        <location evidence="1">Membrane</location>
        <topology evidence="1">Multi-pass membrane protein</topology>
    </subcellularLocation>
</comment>
<feature type="transmembrane region" description="Helical" evidence="10">
    <location>
        <begin position="643"/>
        <end position="664"/>
    </location>
</feature>
<evidence type="ECO:0000313" key="12">
    <source>
        <dbReference type="Proteomes" id="UP000319160"/>
    </source>
</evidence>
<dbReference type="GO" id="GO:0051117">
    <property type="term" value="F:ATPase binding"/>
    <property type="evidence" value="ECO:0007669"/>
    <property type="project" value="TreeGrafter"/>
</dbReference>
<dbReference type="Proteomes" id="UP000319160">
    <property type="component" value="Unassembled WGS sequence"/>
</dbReference>
<feature type="region of interest" description="Disordered" evidence="9">
    <location>
        <begin position="931"/>
        <end position="1019"/>
    </location>
</feature>
<feature type="region of interest" description="Disordered" evidence="9">
    <location>
        <begin position="1815"/>
        <end position="1847"/>
    </location>
</feature>
<dbReference type="SUPFAM" id="SSF110296">
    <property type="entry name" value="Oligoxyloglucan reducing end-specific cellobiohydrolase"/>
    <property type="match status" value="1"/>
</dbReference>
<feature type="transmembrane region" description="Helical" evidence="10">
    <location>
        <begin position="458"/>
        <end position="483"/>
    </location>
</feature>
<dbReference type="PANTHER" id="PTHR11629">
    <property type="entry name" value="VACUOLAR PROTON ATPASES"/>
    <property type="match status" value="1"/>
</dbReference>
<dbReference type="GO" id="GO:0007035">
    <property type="term" value="P:vacuolar acidification"/>
    <property type="evidence" value="ECO:0007669"/>
    <property type="project" value="TreeGrafter"/>
</dbReference>
<keyword evidence="7 10" id="KW-0472">Membrane</keyword>
<keyword evidence="3" id="KW-0813">Transport</keyword>
<keyword evidence="12" id="KW-1185">Reference proteome</keyword>
<gene>
    <name evidence="11" type="ORF">FHL15_001647</name>
</gene>
<comment type="caution">
    <text evidence="11">The sequence shown here is derived from an EMBL/GenBank/DDBJ whole genome shotgun (WGS) entry which is preliminary data.</text>
</comment>
<feature type="compositionally biased region" description="Low complexity" evidence="9">
    <location>
        <begin position="1646"/>
        <end position="1655"/>
    </location>
</feature>
<feature type="coiled-coil region" evidence="8">
    <location>
        <begin position="279"/>
        <end position="306"/>
    </location>
</feature>
<reference evidence="12" key="1">
    <citation type="submission" date="2019-06" db="EMBL/GenBank/DDBJ databases">
        <title>Draft genome sequence of the griseofulvin-producing fungus Xylaria cubensis strain G536.</title>
        <authorList>
            <person name="Mead M.E."/>
            <person name="Raja H.A."/>
            <person name="Steenwyk J.L."/>
            <person name="Knowles S.L."/>
            <person name="Oberlies N.H."/>
            <person name="Rokas A."/>
        </authorList>
    </citation>
    <scope>NUCLEOTIDE SEQUENCE [LARGE SCALE GENOMIC DNA]</scope>
    <source>
        <strain evidence="12">G536</strain>
    </source>
</reference>
<feature type="compositionally biased region" description="Low complexity" evidence="9">
    <location>
        <begin position="951"/>
        <end position="966"/>
    </location>
</feature>
<dbReference type="InterPro" id="IPR002490">
    <property type="entry name" value="V-ATPase_116kDa_su"/>
</dbReference>
<dbReference type="EMBL" id="VFLP01000006">
    <property type="protein sequence ID" value="TRX97369.1"/>
    <property type="molecule type" value="Genomic_DNA"/>
</dbReference>
<protein>
    <recommendedName>
        <fullName evidence="13">V-type proton ATPase subunit a</fullName>
    </recommendedName>
</protein>
<feature type="region of interest" description="Disordered" evidence="9">
    <location>
        <begin position="687"/>
        <end position="708"/>
    </location>
</feature>
<feature type="region of interest" description="Disordered" evidence="9">
    <location>
        <begin position="1629"/>
        <end position="1663"/>
    </location>
</feature>
<dbReference type="GO" id="GO:0016471">
    <property type="term" value="C:vacuolar proton-transporting V-type ATPase complex"/>
    <property type="evidence" value="ECO:0007669"/>
    <property type="project" value="TreeGrafter"/>
</dbReference>
<feature type="compositionally biased region" description="Low complexity" evidence="9">
    <location>
        <begin position="1259"/>
        <end position="1276"/>
    </location>
</feature>
<feature type="region of interest" description="Disordered" evidence="9">
    <location>
        <begin position="1045"/>
        <end position="1285"/>
    </location>
</feature>
<dbReference type="GO" id="GO:0000329">
    <property type="term" value="C:fungal-type vacuole membrane"/>
    <property type="evidence" value="ECO:0007669"/>
    <property type="project" value="TreeGrafter"/>
</dbReference>
<feature type="transmembrane region" description="Helical" evidence="10">
    <location>
        <begin position="422"/>
        <end position="446"/>
    </location>
</feature>
<evidence type="ECO:0000256" key="10">
    <source>
        <dbReference type="SAM" id="Phobius"/>
    </source>
</evidence>
<feature type="compositionally biased region" description="Polar residues" evidence="9">
    <location>
        <begin position="1552"/>
        <end position="1573"/>
    </location>
</feature>
<proteinExistence type="inferred from homology"/>
<comment type="similarity">
    <text evidence="2">Belongs to the V-ATPase 116 kDa subunit family.</text>
</comment>
<evidence type="ECO:0000256" key="7">
    <source>
        <dbReference type="ARBA" id="ARBA00023136"/>
    </source>
</evidence>
<evidence type="ECO:0000256" key="8">
    <source>
        <dbReference type="SAM" id="Coils"/>
    </source>
</evidence>
<evidence type="ECO:0000256" key="1">
    <source>
        <dbReference type="ARBA" id="ARBA00004141"/>
    </source>
</evidence>
<name>A0A553IAY5_9PEZI</name>
<dbReference type="SUPFAM" id="SSF51621">
    <property type="entry name" value="Phosphoenolpyruvate/pyruvate domain"/>
    <property type="match status" value="1"/>
</dbReference>
<dbReference type="InterPro" id="IPR039556">
    <property type="entry name" value="ICL/PEPM"/>
</dbReference>
<evidence type="ECO:0000256" key="5">
    <source>
        <dbReference type="ARBA" id="ARBA00022989"/>
    </source>
</evidence>
<feature type="compositionally biased region" description="Polar residues" evidence="9">
    <location>
        <begin position="1175"/>
        <end position="1184"/>
    </location>
</feature>